<evidence type="ECO:0000256" key="1">
    <source>
        <dbReference type="SAM" id="MobiDB-lite"/>
    </source>
</evidence>
<name>A0AAV7NAN6_PLEWA</name>
<sequence length="200" mass="20112">MGVCPAPTAWSWHSEPAGRNIPPQGAAASKAAQKLSGSASCVRGAPREGAESGRWIVTSPGRGRPSQSRAEPFEPRPGGVGPDGGGSEACATCVVGTPRVSRRTQSPHPISRVGGPPGNGGPHEHNDPGGRCGPCPPPCVLLEVEREGGGLGAQGTLLPFFIPSPREPGPGLELGLRTTDGLVSSLALVVGGRAGGVWSC</sequence>
<dbReference type="EMBL" id="JANPWB010000012">
    <property type="protein sequence ID" value="KAJ1113157.1"/>
    <property type="molecule type" value="Genomic_DNA"/>
</dbReference>
<dbReference type="AlphaFoldDB" id="A0AAV7NAN6"/>
<accession>A0AAV7NAN6</accession>
<dbReference type="Proteomes" id="UP001066276">
    <property type="component" value="Chromosome 8"/>
</dbReference>
<keyword evidence="3" id="KW-1185">Reference proteome</keyword>
<feature type="compositionally biased region" description="Gly residues" evidence="1">
    <location>
        <begin position="78"/>
        <end position="87"/>
    </location>
</feature>
<evidence type="ECO:0000313" key="3">
    <source>
        <dbReference type="Proteomes" id="UP001066276"/>
    </source>
</evidence>
<organism evidence="2 3">
    <name type="scientific">Pleurodeles waltl</name>
    <name type="common">Iberian ribbed newt</name>
    <dbReference type="NCBI Taxonomy" id="8319"/>
    <lineage>
        <taxon>Eukaryota</taxon>
        <taxon>Metazoa</taxon>
        <taxon>Chordata</taxon>
        <taxon>Craniata</taxon>
        <taxon>Vertebrata</taxon>
        <taxon>Euteleostomi</taxon>
        <taxon>Amphibia</taxon>
        <taxon>Batrachia</taxon>
        <taxon>Caudata</taxon>
        <taxon>Salamandroidea</taxon>
        <taxon>Salamandridae</taxon>
        <taxon>Pleurodelinae</taxon>
        <taxon>Pleurodeles</taxon>
    </lineage>
</organism>
<protein>
    <submittedName>
        <fullName evidence="2">Uncharacterized protein</fullName>
    </submittedName>
</protein>
<evidence type="ECO:0000313" key="2">
    <source>
        <dbReference type="EMBL" id="KAJ1113157.1"/>
    </source>
</evidence>
<comment type="caution">
    <text evidence="2">The sequence shown here is derived from an EMBL/GenBank/DDBJ whole genome shotgun (WGS) entry which is preliminary data.</text>
</comment>
<reference evidence="2" key="1">
    <citation type="journal article" date="2022" name="bioRxiv">
        <title>Sequencing and chromosome-scale assembly of the giantPleurodeles waltlgenome.</title>
        <authorList>
            <person name="Brown T."/>
            <person name="Elewa A."/>
            <person name="Iarovenko S."/>
            <person name="Subramanian E."/>
            <person name="Araus A.J."/>
            <person name="Petzold A."/>
            <person name="Susuki M."/>
            <person name="Suzuki K.-i.T."/>
            <person name="Hayashi T."/>
            <person name="Toyoda A."/>
            <person name="Oliveira C."/>
            <person name="Osipova E."/>
            <person name="Leigh N.D."/>
            <person name="Simon A."/>
            <person name="Yun M.H."/>
        </authorList>
    </citation>
    <scope>NUCLEOTIDE SEQUENCE</scope>
    <source>
        <strain evidence="2">20211129_DDA</strain>
        <tissue evidence="2">Liver</tissue>
    </source>
</reference>
<feature type="region of interest" description="Disordered" evidence="1">
    <location>
        <begin position="1"/>
        <end position="129"/>
    </location>
</feature>
<proteinExistence type="predicted"/>
<gene>
    <name evidence="2" type="ORF">NDU88_001412</name>
</gene>